<dbReference type="SUPFAM" id="SSF53649">
    <property type="entry name" value="Alkaline phosphatase-like"/>
    <property type="match status" value="1"/>
</dbReference>
<evidence type="ECO:0000256" key="4">
    <source>
        <dbReference type="ARBA" id="ARBA00022729"/>
    </source>
</evidence>
<keyword evidence="10" id="KW-1185">Reference proteome</keyword>
<dbReference type="Pfam" id="PF00884">
    <property type="entry name" value="Sulfatase"/>
    <property type="match status" value="1"/>
</dbReference>
<dbReference type="InterPro" id="IPR050738">
    <property type="entry name" value="Sulfatase"/>
</dbReference>
<comment type="similarity">
    <text evidence="2">Belongs to the sulfatase family.</text>
</comment>
<feature type="region of interest" description="Disordered" evidence="7">
    <location>
        <begin position="215"/>
        <end position="251"/>
    </location>
</feature>
<evidence type="ECO:0000313" key="9">
    <source>
        <dbReference type="EMBL" id="TWU03934.1"/>
    </source>
</evidence>
<gene>
    <name evidence="9" type="ORF">Pla100_08700</name>
</gene>
<dbReference type="AlphaFoldDB" id="A0A5C6B0I9"/>
<protein>
    <submittedName>
        <fullName evidence="9">Sulfatase</fullName>
    </submittedName>
</protein>
<evidence type="ECO:0000256" key="6">
    <source>
        <dbReference type="ARBA" id="ARBA00022837"/>
    </source>
</evidence>
<comment type="cofactor">
    <cofactor evidence="1">
        <name>Ca(2+)</name>
        <dbReference type="ChEBI" id="CHEBI:29108"/>
    </cofactor>
</comment>
<keyword evidence="6" id="KW-0106">Calcium</keyword>
<dbReference type="Gene3D" id="3.40.720.10">
    <property type="entry name" value="Alkaline Phosphatase, subunit A"/>
    <property type="match status" value="1"/>
</dbReference>
<dbReference type="PANTHER" id="PTHR42693:SF42">
    <property type="entry name" value="ARYLSULFATASE G"/>
    <property type="match status" value="1"/>
</dbReference>
<feature type="compositionally biased region" description="Basic residues" evidence="7">
    <location>
        <begin position="235"/>
        <end position="245"/>
    </location>
</feature>
<keyword evidence="5" id="KW-0378">Hydrolase</keyword>
<evidence type="ECO:0000313" key="10">
    <source>
        <dbReference type="Proteomes" id="UP000316213"/>
    </source>
</evidence>
<evidence type="ECO:0000256" key="2">
    <source>
        <dbReference type="ARBA" id="ARBA00008779"/>
    </source>
</evidence>
<feature type="domain" description="Sulfatase N-terminal" evidence="8">
    <location>
        <begin position="2"/>
        <end position="92"/>
    </location>
</feature>
<dbReference type="GO" id="GO:0046872">
    <property type="term" value="F:metal ion binding"/>
    <property type="evidence" value="ECO:0007669"/>
    <property type="project" value="UniProtKB-KW"/>
</dbReference>
<keyword evidence="3" id="KW-0479">Metal-binding</keyword>
<evidence type="ECO:0000256" key="1">
    <source>
        <dbReference type="ARBA" id="ARBA00001913"/>
    </source>
</evidence>
<dbReference type="GO" id="GO:0004065">
    <property type="term" value="F:arylsulfatase activity"/>
    <property type="evidence" value="ECO:0007669"/>
    <property type="project" value="TreeGrafter"/>
</dbReference>
<proteinExistence type="inferred from homology"/>
<dbReference type="EMBL" id="SJPM01000001">
    <property type="protein sequence ID" value="TWU03934.1"/>
    <property type="molecule type" value="Genomic_DNA"/>
</dbReference>
<evidence type="ECO:0000256" key="5">
    <source>
        <dbReference type="ARBA" id="ARBA00022801"/>
    </source>
</evidence>
<dbReference type="InterPro" id="IPR000917">
    <property type="entry name" value="Sulfatase_N"/>
</dbReference>
<sequence length="251" mass="28174" precursor="true">MYDLDDSVGILLKKLDELGLASNTLVVFTSDNGATGGSLQEPLRGNKGCYHEGGIREPFIVRWPGMVKPGSRCDVPVISVDLFPTFLAAAGADVPEGKVLDGESLLPLLKETGPLQRHSIFWHFPGYLDSPVTRGRDPVFRSRPVSVINKDHWKLYLYHEEWQLDGGREKLATNRAVELYNLKEDIGERQELANIKTDKRDELLDEMLQWFDKTDAKLPTEVNPDYDPGTESQGKGKRKKPKGNRTKGNNE</sequence>
<dbReference type="PANTHER" id="PTHR42693">
    <property type="entry name" value="ARYLSULFATASE FAMILY MEMBER"/>
    <property type="match status" value="1"/>
</dbReference>
<accession>A0A5C6B0I9</accession>
<keyword evidence="4" id="KW-0732">Signal</keyword>
<dbReference type="InterPro" id="IPR017850">
    <property type="entry name" value="Alkaline_phosphatase_core_sf"/>
</dbReference>
<evidence type="ECO:0000256" key="3">
    <source>
        <dbReference type="ARBA" id="ARBA00022723"/>
    </source>
</evidence>
<evidence type="ECO:0000256" key="7">
    <source>
        <dbReference type="SAM" id="MobiDB-lite"/>
    </source>
</evidence>
<reference evidence="9 10" key="1">
    <citation type="submission" date="2019-02" db="EMBL/GenBank/DDBJ databases">
        <title>Deep-cultivation of Planctomycetes and their phenomic and genomic characterization uncovers novel biology.</title>
        <authorList>
            <person name="Wiegand S."/>
            <person name="Jogler M."/>
            <person name="Boedeker C."/>
            <person name="Pinto D."/>
            <person name="Vollmers J."/>
            <person name="Rivas-Marin E."/>
            <person name="Kohn T."/>
            <person name="Peeters S.H."/>
            <person name="Heuer A."/>
            <person name="Rast P."/>
            <person name="Oberbeckmann S."/>
            <person name="Bunk B."/>
            <person name="Jeske O."/>
            <person name="Meyerdierks A."/>
            <person name="Storesund J.E."/>
            <person name="Kallscheuer N."/>
            <person name="Luecker S."/>
            <person name="Lage O.M."/>
            <person name="Pohl T."/>
            <person name="Merkel B.J."/>
            <person name="Hornburger P."/>
            <person name="Mueller R.-W."/>
            <person name="Bruemmer F."/>
            <person name="Labrenz M."/>
            <person name="Spormann A.M."/>
            <person name="Op Den Camp H."/>
            <person name="Overmann J."/>
            <person name="Amann R."/>
            <person name="Jetten M.S.M."/>
            <person name="Mascher T."/>
            <person name="Medema M.H."/>
            <person name="Devos D.P."/>
            <person name="Kaster A.-K."/>
            <person name="Ovreas L."/>
            <person name="Rohde M."/>
            <person name="Galperin M.Y."/>
            <person name="Jogler C."/>
        </authorList>
    </citation>
    <scope>NUCLEOTIDE SEQUENCE [LARGE SCALE GENOMIC DNA]</scope>
    <source>
        <strain evidence="9 10">Pla100</strain>
    </source>
</reference>
<name>A0A5C6B0I9_9BACT</name>
<organism evidence="9 10">
    <name type="scientific">Neorhodopirellula pilleata</name>
    <dbReference type="NCBI Taxonomy" id="2714738"/>
    <lineage>
        <taxon>Bacteria</taxon>
        <taxon>Pseudomonadati</taxon>
        <taxon>Planctomycetota</taxon>
        <taxon>Planctomycetia</taxon>
        <taxon>Pirellulales</taxon>
        <taxon>Pirellulaceae</taxon>
        <taxon>Neorhodopirellula</taxon>
    </lineage>
</organism>
<dbReference type="Proteomes" id="UP000316213">
    <property type="component" value="Unassembled WGS sequence"/>
</dbReference>
<evidence type="ECO:0000259" key="8">
    <source>
        <dbReference type="Pfam" id="PF00884"/>
    </source>
</evidence>
<comment type="caution">
    <text evidence="9">The sequence shown here is derived from an EMBL/GenBank/DDBJ whole genome shotgun (WGS) entry which is preliminary data.</text>
</comment>